<evidence type="ECO:0000256" key="1">
    <source>
        <dbReference type="ARBA" id="ARBA00009776"/>
    </source>
</evidence>
<proteinExistence type="inferred from homology"/>
<dbReference type="PANTHER" id="PTHR10344">
    <property type="entry name" value="THYMIDYLATE KINASE"/>
    <property type="match status" value="1"/>
</dbReference>
<evidence type="ECO:0000259" key="11">
    <source>
        <dbReference type="Pfam" id="PF02223"/>
    </source>
</evidence>
<evidence type="ECO:0000256" key="10">
    <source>
        <dbReference type="HAMAP-Rule" id="MF_00165"/>
    </source>
</evidence>
<dbReference type="GO" id="GO:0006227">
    <property type="term" value="P:dUDP biosynthetic process"/>
    <property type="evidence" value="ECO:0007669"/>
    <property type="project" value="TreeGrafter"/>
</dbReference>
<evidence type="ECO:0000256" key="3">
    <source>
        <dbReference type="ARBA" id="ARBA00017144"/>
    </source>
</evidence>
<comment type="function">
    <text evidence="10">Phosphorylation of dTMP to form dTDP in both de novo and salvage pathways of dTTP synthesis.</text>
</comment>
<reference evidence="12" key="2">
    <citation type="submission" date="2021-09" db="EMBL/GenBank/DDBJ databases">
        <authorList>
            <person name="Gilroy R."/>
        </authorList>
    </citation>
    <scope>NUCLEOTIDE SEQUENCE</scope>
    <source>
        <strain evidence="12">CHK193-16274</strain>
    </source>
</reference>
<keyword evidence="5 10" id="KW-0545">Nucleotide biosynthesis</keyword>
<keyword evidence="6 10" id="KW-0547">Nucleotide-binding</keyword>
<dbReference type="Pfam" id="PF02223">
    <property type="entry name" value="Thymidylate_kin"/>
    <property type="match status" value="1"/>
</dbReference>
<comment type="caution">
    <text evidence="12">The sequence shown here is derived from an EMBL/GenBank/DDBJ whole genome shotgun (WGS) entry which is preliminary data.</text>
</comment>
<keyword evidence="4 10" id="KW-0808">Transferase</keyword>
<dbReference type="NCBIfam" id="TIGR00041">
    <property type="entry name" value="DTMP_kinase"/>
    <property type="match status" value="1"/>
</dbReference>
<dbReference type="PANTHER" id="PTHR10344:SF4">
    <property type="entry name" value="UMP-CMP KINASE 2, MITOCHONDRIAL"/>
    <property type="match status" value="1"/>
</dbReference>
<organism evidence="12 13">
    <name type="scientific">Thomasclavelia spiroformis</name>
    <dbReference type="NCBI Taxonomy" id="29348"/>
    <lineage>
        <taxon>Bacteria</taxon>
        <taxon>Bacillati</taxon>
        <taxon>Bacillota</taxon>
        <taxon>Erysipelotrichia</taxon>
        <taxon>Erysipelotrichales</taxon>
        <taxon>Coprobacillaceae</taxon>
        <taxon>Thomasclavelia</taxon>
    </lineage>
</organism>
<dbReference type="SUPFAM" id="SSF52540">
    <property type="entry name" value="P-loop containing nucleoside triphosphate hydrolases"/>
    <property type="match status" value="1"/>
</dbReference>
<dbReference type="EMBL" id="DYWV01000326">
    <property type="protein sequence ID" value="HJF41132.1"/>
    <property type="molecule type" value="Genomic_DNA"/>
</dbReference>
<evidence type="ECO:0000256" key="7">
    <source>
        <dbReference type="ARBA" id="ARBA00022777"/>
    </source>
</evidence>
<evidence type="ECO:0000256" key="9">
    <source>
        <dbReference type="ARBA" id="ARBA00048743"/>
    </source>
</evidence>
<feature type="domain" description="Thymidylate kinase-like" evidence="11">
    <location>
        <begin position="17"/>
        <end position="201"/>
    </location>
</feature>
<evidence type="ECO:0000256" key="4">
    <source>
        <dbReference type="ARBA" id="ARBA00022679"/>
    </source>
</evidence>
<name>A0A921GCU1_9FIRM</name>
<protein>
    <recommendedName>
        <fullName evidence="3 10">Thymidylate kinase</fullName>
        <ecNumber evidence="2 10">2.7.4.9</ecNumber>
    </recommendedName>
    <alternativeName>
        <fullName evidence="10">dTMP kinase</fullName>
    </alternativeName>
</protein>
<comment type="similarity">
    <text evidence="1 10">Belongs to the thymidylate kinase family.</text>
</comment>
<feature type="binding site" evidence="10">
    <location>
        <begin position="19"/>
        <end position="26"/>
    </location>
    <ligand>
        <name>ATP</name>
        <dbReference type="ChEBI" id="CHEBI:30616"/>
    </ligand>
</feature>
<gene>
    <name evidence="10 12" type="primary">tmk</name>
    <name evidence="12" type="ORF">K8V91_09430</name>
</gene>
<evidence type="ECO:0000256" key="6">
    <source>
        <dbReference type="ARBA" id="ARBA00022741"/>
    </source>
</evidence>
<evidence type="ECO:0000256" key="8">
    <source>
        <dbReference type="ARBA" id="ARBA00022840"/>
    </source>
</evidence>
<dbReference type="GO" id="GO:0004798">
    <property type="term" value="F:dTMP kinase activity"/>
    <property type="evidence" value="ECO:0007669"/>
    <property type="project" value="UniProtKB-UniRule"/>
</dbReference>
<accession>A0A921GCU1</accession>
<keyword evidence="7 10" id="KW-0418">Kinase</keyword>
<evidence type="ECO:0000256" key="5">
    <source>
        <dbReference type="ARBA" id="ARBA00022727"/>
    </source>
</evidence>
<evidence type="ECO:0000313" key="12">
    <source>
        <dbReference type="EMBL" id="HJF41132.1"/>
    </source>
</evidence>
<comment type="catalytic activity">
    <reaction evidence="9 10">
        <text>dTMP + ATP = dTDP + ADP</text>
        <dbReference type="Rhea" id="RHEA:13517"/>
        <dbReference type="ChEBI" id="CHEBI:30616"/>
        <dbReference type="ChEBI" id="CHEBI:58369"/>
        <dbReference type="ChEBI" id="CHEBI:63528"/>
        <dbReference type="ChEBI" id="CHEBI:456216"/>
        <dbReference type="EC" id="2.7.4.9"/>
    </reaction>
</comment>
<dbReference type="Proteomes" id="UP000749320">
    <property type="component" value="Unassembled WGS sequence"/>
</dbReference>
<dbReference type="GO" id="GO:0005737">
    <property type="term" value="C:cytoplasm"/>
    <property type="evidence" value="ECO:0007669"/>
    <property type="project" value="TreeGrafter"/>
</dbReference>
<dbReference type="InterPro" id="IPR027417">
    <property type="entry name" value="P-loop_NTPase"/>
</dbReference>
<dbReference type="GO" id="GO:0006233">
    <property type="term" value="P:dTDP biosynthetic process"/>
    <property type="evidence" value="ECO:0007669"/>
    <property type="project" value="InterPro"/>
</dbReference>
<dbReference type="GO" id="GO:0005524">
    <property type="term" value="F:ATP binding"/>
    <property type="evidence" value="ECO:0007669"/>
    <property type="project" value="UniProtKB-UniRule"/>
</dbReference>
<evidence type="ECO:0000256" key="2">
    <source>
        <dbReference type="ARBA" id="ARBA00012980"/>
    </source>
</evidence>
<dbReference type="CDD" id="cd01672">
    <property type="entry name" value="TMPK"/>
    <property type="match status" value="1"/>
</dbReference>
<dbReference type="AlphaFoldDB" id="A0A921GCU1"/>
<evidence type="ECO:0000313" key="13">
    <source>
        <dbReference type="Proteomes" id="UP000749320"/>
    </source>
</evidence>
<dbReference type="GO" id="GO:0006235">
    <property type="term" value="P:dTTP biosynthetic process"/>
    <property type="evidence" value="ECO:0007669"/>
    <property type="project" value="UniProtKB-UniRule"/>
</dbReference>
<keyword evidence="8 10" id="KW-0067">ATP-binding</keyword>
<reference evidence="12" key="1">
    <citation type="journal article" date="2021" name="PeerJ">
        <title>Extensive microbial diversity within the chicken gut microbiome revealed by metagenomics and culture.</title>
        <authorList>
            <person name="Gilroy R."/>
            <person name="Ravi A."/>
            <person name="Getino M."/>
            <person name="Pursley I."/>
            <person name="Horton D.L."/>
            <person name="Alikhan N.F."/>
            <person name="Baker D."/>
            <person name="Gharbi K."/>
            <person name="Hall N."/>
            <person name="Watson M."/>
            <person name="Adriaenssens E.M."/>
            <person name="Foster-Nyarko E."/>
            <person name="Jarju S."/>
            <person name="Secka A."/>
            <person name="Antonio M."/>
            <person name="Oren A."/>
            <person name="Chaudhuri R.R."/>
            <person name="La Ragione R."/>
            <person name="Hildebrand F."/>
            <person name="Pallen M.J."/>
        </authorList>
    </citation>
    <scope>NUCLEOTIDE SEQUENCE</scope>
    <source>
        <strain evidence="12">CHK193-16274</strain>
    </source>
</reference>
<sequence length="216" mass="25086">MNVHLKSSPYKGKLVVFEGTDGAGKTTLINYAQSYLINNFGSDKVICLKQPTDLSRKTKLFQKMMYSADNRDICYKAVQLLTLSDRVQHDYEIIRPALCEGKIVICDRYLYTSIANMLARGYRREKWFFNAARSIVRPNCIFLATCPADQAIDRIKKRPSEMNRFFDEILLKKVHDEFLRMSKFYRFHVIDTSGSAENAFQRVTAILEKNLCLKRI</sequence>
<dbReference type="InterPro" id="IPR018094">
    <property type="entry name" value="Thymidylate_kinase"/>
</dbReference>
<dbReference type="HAMAP" id="MF_00165">
    <property type="entry name" value="Thymidylate_kinase"/>
    <property type="match status" value="1"/>
</dbReference>
<dbReference type="EC" id="2.7.4.9" evidence="2 10"/>
<dbReference type="InterPro" id="IPR039430">
    <property type="entry name" value="Thymidylate_kin-like_dom"/>
</dbReference>
<dbReference type="Gene3D" id="3.40.50.300">
    <property type="entry name" value="P-loop containing nucleotide triphosphate hydrolases"/>
    <property type="match status" value="1"/>
</dbReference>